<dbReference type="NCBIfam" id="NF047389">
    <property type="entry name" value="ATPase_Sll1717"/>
    <property type="match status" value="1"/>
</dbReference>
<dbReference type="InterPro" id="IPR059206">
    <property type="entry name" value="Sll1717-like"/>
</dbReference>
<dbReference type="AlphaFoldDB" id="A0A1G7HLD5"/>
<evidence type="ECO:0000313" key="1">
    <source>
        <dbReference type="EMBL" id="SDF00809.1"/>
    </source>
</evidence>
<sequence>MKEKTNILRNMRFGERIAEEELSELEKYFVATDQWNRVYAGEVDIVYGSKGSGKSAIYALIDKRHDELFDRGILVKSAENVRGNTAFTEIIADPPPSERNFVDLWKLYFLIITASTLREFGINNKRSTALVEALERAQLLPQQASLAQFFHRAKKLIWSYILPARESVEWTLAIDSSSGLPIVTRKTNFLNKAQETSSDALPLDDLLDAANSALDDSNYILWVLFDRLDVAFNDSPGLEKTPCERCSECTTT</sequence>
<reference evidence="1 2" key="1">
    <citation type="submission" date="2016-10" db="EMBL/GenBank/DDBJ databases">
        <authorList>
            <person name="de Groot N.N."/>
        </authorList>
    </citation>
    <scope>NUCLEOTIDE SEQUENCE [LARGE SCALE GENOMIC DNA]</scope>
    <source>
        <strain evidence="1 2">ATCC 700224</strain>
    </source>
</reference>
<protein>
    <submittedName>
        <fullName evidence="1">Uncharacterized protein</fullName>
    </submittedName>
</protein>
<proteinExistence type="predicted"/>
<evidence type="ECO:0000313" key="2">
    <source>
        <dbReference type="Proteomes" id="UP000199412"/>
    </source>
</evidence>
<name>A0A1G7HLD5_9PROT</name>
<dbReference type="Proteomes" id="UP000199412">
    <property type="component" value="Unassembled WGS sequence"/>
</dbReference>
<dbReference type="EMBL" id="FNAP01000022">
    <property type="protein sequence ID" value="SDF00809.1"/>
    <property type="molecule type" value="Genomic_DNA"/>
</dbReference>
<organism evidence="1 2">
    <name type="scientific">Rhodospira trueperi</name>
    <dbReference type="NCBI Taxonomy" id="69960"/>
    <lineage>
        <taxon>Bacteria</taxon>
        <taxon>Pseudomonadati</taxon>
        <taxon>Pseudomonadota</taxon>
        <taxon>Alphaproteobacteria</taxon>
        <taxon>Rhodospirillales</taxon>
        <taxon>Rhodospirillaceae</taxon>
        <taxon>Rhodospira</taxon>
    </lineage>
</organism>
<dbReference type="STRING" id="69960.SAMN05421720_12214"/>
<gene>
    <name evidence="1" type="ORF">SAMN05421720_12214</name>
</gene>
<accession>A0A1G7HLD5</accession>
<keyword evidence="2" id="KW-1185">Reference proteome</keyword>